<protein>
    <submittedName>
        <fullName evidence="2">LicD family protein</fullName>
    </submittedName>
</protein>
<gene>
    <name evidence="2" type="ORF">E7Z75_01155</name>
</gene>
<comment type="caution">
    <text evidence="2">The sequence shown here is derived from an EMBL/GenBank/DDBJ whole genome shotgun (WGS) entry which is preliminary data.</text>
</comment>
<evidence type="ECO:0000313" key="2">
    <source>
        <dbReference type="EMBL" id="MBE6511746.1"/>
    </source>
</evidence>
<dbReference type="Pfam" id="PF04991">
    <property type="entry name" value="LicD"/>
    <property type="match status" value="1"/>
</dbReference>
<organism evidence="2 3">
    <name type="scientific">Methanobrevibacter olleyae</name>
    <dbReference type="NCBI Taxonomy" id="294671"/>
    <lineage>
        <taxon>Archaea</taxon>
        <taxon>Methanobacteriati</taxon>
        <taxon>Methanobacteriota</taxon>
        <taxon>Methanomada group</taxon>
        <taxon>Methanobacteria</taxon>
        <taxon>Methanobacteriales</taxon>
        <taxon>Methanobacteriaceae</taxon>
        <taxon>Methanobrevibacter</taxon>
    </lineage>
</organism>
<dbReference type="Proteomes" id="UP000732619">
    <property type="component" value="Unassembled WGS sequence"/>
</dbReference>
<feature type="domain" description="LicD/FKTN/FKRP nucleotidyltransferase" evidence="1">
    <location>
        <begin position="22"/>
        <end position="249"/>
    </location>
</feature>
<dbReference type="PANTHER" id="PTHR43404:SF2">
    <property type="entry name" value="LIPOPOLYSACCHARIDE CHOLINEPHOSPHOTRANSFERASE LICD"/>
    <property type="match status" value="1"/>
</dbReference>
<evidence type="ECO:0000259" key="1">
    <source>
        <dbReference type="Pfam" id="PF04991"/>
    </source>
</evidence>
<dbReference type="GO" id="GO:0009100">
    <property type="term" value="P:glycoprotein metabolic process"/>
    <property type="evidence" value="ECO:0007669"/>
    <property type="project" value="UniProtKB-ARBA"/>
</dbReference>
<dbReference type="InterPro" id="IPR007074">
    <property type="entry name" value="LicD/FKTN/FKRP_NTP_transf"/>
</dbReference>
<accession>A0A8T3VUS3</accession>
<dbReference type="PANTHER" id="PTHR43404">
    <property type="entry name" value="LIPOPOLYSACCHARIDE CHOLINEPHOSPHOTRANSFERASE LICD"/>
    <property type="match status" value="1"/>
</dbReference>
<dbReference type="InterPro" id="IPR052942">
    <property type="entry name" value="LPS_cholinephosphotransferase"/>
</dbReference>
<sequence>MSKMNTLQSNLYQLLVEFDELCRKYDVEYLLAAGASLGAVRNRSFMPWDDDIDLYITRDNWNKLRHVLETEENVLPEGRSFVYKENTPYYCNPLPRYVDTSSTNIYISQAFTAKACGQHLELFIFDLIPRDEAEREKYLETLEIYTELLSPYFIVNKNTSLEDWQKHYELYKKYCKRVDKEGEEKVLNELEDKLKSYTDEECDEYCMHWGIKNYIYNKKHFKNIELGKFEDGEFPIGYNTEGILRTAYGDSWMYIPVYEEQVSHNGLKNEIPFEEYTKRYVGKINREKVFRKYKKNKRNNAEVYYNRRKVDMLVAKAKVKVESRHIINKLEGKEDYLRELLENKDYKALNDEFKEYTKLQSIADVRRYNIKVPISDKNLATALFSLIEQGQYYNVNKFLSVRKAEEEPLGEEFTKIEEICDIARELSIARYDKKDKELVQSLIGKYDEEYPDLIDIYRAKIWLMESNAETAEDYKSIDNLCDEALNLYPFDGEIMASQARAKSELGENDKAMELYKKSVDNTRNGLIWQKVEDECGYSRMDIERELIKELSGED</sequence>
<reference evidence="2" key="1">
    <citation type="submission" date="2019-04" db="EMBL/GenBank/DDBJ databases">
        <title>Evolution of Biomass-Degrading Anaerobic Consortia Revealed by Metagenomics.</title>
        <authorList>
            <person name="Peng X."/>
        </authorList>
    </citation>
    <scope>NUCLEOTIDE SEQUENCE</scope>
    <source>
        <strain evidence="2">SIG14</strain>
    </source>
</reference>
<proteinExistence type="predicted"/>
<evidence type="ECO:0000313" key="3">
    <source>
        <dbReference type="Proteomes" id="UP000732619"/>
    </source>
</evidence>
<dbReference type="EMBL" id="SUTG01000003">
    <property type="protein sequence ID" value="MBE6511746.1"/>
    <property type="molecule type" value="Genomic_DNA"/>
</dbReference>
<dbReference type="AlphaFoldDB" id="A0A8T3VUS3"/>
<name>A0A8T3VUS3_METOL</name>